<protein>
    <submittedName>
        <fullName evidence="1">Uncharacterized protein</fullName>
    </submittedName>
</protein>
<dbReference type="EMBL" id="AWWV01007674">
    <property type="protein sequence ID" value="OMO95335.1"/>
    <property type="molecule type" value="Genomic_DNA"/>
</dbReference>
<evidence type="ECO:0000313" key="2">
    <source>
        <dbReference type="Proteomes" id="UP000188268"/>
    </source>
</evidence>
<reference evidence="1 2" key="1">
    <citation type="submission" date="2013-09" db="EMBL/GenBank/DDBJ databases">
        <title>Corchorus capsularis genome sequencing.</title>
        <authorList>
            <person name="Alam M."/>
            <person name="Haque M.S."/>
            <person name="Islam M.S."/>
            <person name="Emdad E.M."/>
            <person name="Islam M.M."/>
            <person name="Ahmed B."/>
            <person name="Halim A."/>
            <person name="Hossen Q.M.M."/>
            <person name="Hossain M.Z."/>
            <person name="Ahmed R."/>
            <person name="Khan M.M."/>
            <person name="Islam R."/>
            <person name="Rashid M.M."/>
            <person name="Khan S.A."/>
            <person name="Rahman M.S."/>
            <person name="Alam M."/>
        </authorList>
    </citation>
    <scope>NUCLEOTIDE SEQUENCE [LARGE SCALE GENOMIC DNA]</scope>
    <source>
        <strain evidence="2">cv. CVL-1</strain>
        <tissue evidence="1">Whole seedling</tissue>
    </source>
</reference>
<comment type="caution">
    <text evidence="1">The sequence shown here is derived from an EMBL/GenBank/DDBJ whole genome shotgun (WGS) entry which is preliminary data.</text>
</comment>
<organism evidence="1 2">
    <name type="scientific">Corchorus capsularis</name>
    <name type="common">Jute</name>
    <dbReference type="NCBI Taxonomy" id="210143"/>
    <lineage>
        <taxon>Eukaryota</taxon>
        <taxon>Viridiplantae</taxon>
        <taxon>Streptophyta</taxon>
        <taxon>Embryophyta</taxon>
        <taxon>Tracheophyta</taxon>
        <taxon>Spermatophyta</taxon>
        <taxon>Magnoliopsida</taxon>
        <taxon>eudicotyledons</taxon>
        <taxon>Gunneridae</taxon>
        <taxon>Pentapetalae</taxon>
        <taxon>rosids</taxon>
        <taxon>malvids</taxon>
        <taxon>Malvales</taxon>
        <taxon>Malvaceae</taxon>
        <taxon>Grewioideae</taxon>
        <taxon>Apeibeae</taxon>
        <taxon>Corchorus</taxon>
    </lineage>
</organism>
<name>A0A1R3JKM6_COCAP</name>
<sequence length="25" mass="2937">MADLPQPPVLLAWFICFTYDQQEPN</sequence>
<dbReference type="Gramene" id="OMO95335">
    <property type="protein sequence ID" value="OMO95335"/>
    <property type="gene ID" value="CCACVL1_05428"/>
</dbReference>
<dbReference type="AlphaFoldDB" id="A0A1R3JKM6"/>
<proteinExistence type="predicted"/>
<dbReference type="Proteomes" id="UP000188268">
    <property type="component" value="Unassembled WGS sequence"/>
</dbReference>
<accession>A0A1R3JKM6</accession>
<keyword evidence="2" id="KW-1185">Reference proteome</keyword>
<gene>
    <name evidence="1" type="ORF">CCACVL1_05428</name>
</gene>
<evidence type="ECO:0000313" key="1">
    <source>
        <dbReference type="EMBL" id="OMO95335.1"/>
    </source>
</evidence>